<dbReference type="PANTHER" id="PTHR43599:SF3">
    <property type="entry name" value="SI:DKEY-6E2.2"/>
    <property type="match status" value="1"/>
</dbReference>
<dbReference type="Proteomes" id="UP000267250">
    <property type="component" value="Chromosome"/>
</dbReference>
<keyword evidence="6 11" id="KW-0547">Nucleotide-binding</keyword>
<evidence type="ECO:0000256" key="11">
    <source>
        <dbReference type="HAMAP-Rule" id="MF_00137"/>
    </source>
</evidence>
<keyword evidence="5 11" id="KW-0436">Ligase</keyword>
<dbReference type="FunFam" id="3.30.470.20:FF:000006">
    <property type="entry name" value="Phosphoribosylaminoimidazole-succinocarboxamide synthase"/>
    <property type="match status" value="1"/>
</dbReference>
<accession>A0A3S9T348</accession>
<dbReference type="GO" id="GO:0006189">
    <property type="term" value="P:'de novo' IMP biosynthetic process"/>
    <property type="evidence" value="ECO:0007669"/>
    <property type="project" value="UniProtKB-UniRule"/>
</dbReference>
<dbReference type="OrthoDB" id="9801549at2"/>
<comment type="catalytic activity">
    <reaction evidence="10 11">
        <text>5-amino-1-(5-phospho-D-ribosyl)imidazole-4-carboxylate + L-aspartate + ATP = (2S)-2-[5-amino-1-(5-phospho-beta-D-ribosyl)imidazole-4-carboxamido]succinate + ADP + phosphate + 2 H(+)</text>
        <dbReference type="Rhea" id="RHEA:22628"/>
        <dbReference type="ChEBI" id="CHEBI:15378"/>
        <dbReference type="ChEBI" id="CHEBI:29991"/>
        <dbReference type="ChEBI" id="CHEBI:30616"/>
        <dbReference type="ChEBI" id="CHEBI:43474"/>
        <dbReference type="ChEBI" id="CHEBI:58443"/>
        <dbReference type="ChEBI" id="CHEBI:77657"/>
        <dbReference type="ChEBI" id="CHEBI:456216"/>
        <dbReference type="EC" id="6.3.2.6"/>
    </reaction>
</comment>
<dbReference type="PANTHER" id="PTHR43599">
    <property type="entry name" value="MULTIFUNCTIONAL PROTEIN ADE2"/>
    <property type="match status" value="1"/>
</dbReference>
<evidence type="ECO:0000313" key="14">
    <source>
        <dbReference type="Proteomes" id="UP000267250"/>
    </source>
</evidence>
<name>A0A3S9T348_9FIRM</name>
<dbReference type="GO" id="GO:0009236">
    <property type="term" value="P:cobalamin biosynthetic process"/>
    <property type="evidence" value="ECO:0007669"/>
    <property type="project" value="InterPro"/>
</dbReference>
<evidence type="ECO:0000256" key="2">
    <source>
        <dbReference type="ARBA" id="ARBA00010190"/>
    </source>
</evidence>
<evidence type="ECO:0000259" key="12">
    <source>
        <dbReference type="Pfam" id="PF01259"/>
    </source>
</evidence>
<dbReference type="KEGG" id="aft:BBF96_13005"/>
<dbReference type="UniPathway" id="UPA00074">
    <property type="reaction ID" value="UER00131"/>
</dbReference>
<dbReference type="PROSITE" id="PS01058">
    <property type="entry name" value="SAICAR_SYNTHETASE_2"/>
    <property type="match status" value="1"/>
</dbReference>
<keyword evidence="14" id="KW-1185">Reference proteome</keyword>
<keyword evidence="7 11" id="KW-0658">Purine biosynthesis</keyword>
<reference evidence="13 14" key="1">
    <citation type="submission" date="2016-07" db="EMBL/GenBank/DDBJ databases">
        <title>Genome and transcriptome analysis of iron-reducing fermentative bacteria Anoxybacter fermentans.</title>
        <authorList>
            <person name="Zeng X."/>
            <person name="Shao Z."/>
        </authorList>
    </citation>
    <scope>NUCLEOTIDE SEQUENCE [LARGE SCALE GENOMIC DNA]</scope>
    <source>
        <strain evidence="13 14">DY22613</strain>
    </source>
</reference>
<evidence type="ECO:0000256" key="6">
    <source>
        <dbReference type="ARBA" id="ARBA00022741"/>
    </source>
</evidence>
<proteinExistence type="inferred from homology"/>
<evidence type="ECO:0000256" key="1">
    <source>
        <dbReference type="ARBA" id="ARBA00004672"/>
    </source>
</evidence>
<dbReference type="SUPFAM" id="SSF56104">
    <property type="entry name" value="SAICAR synthase-like"/>
    <property type="match status" value="1"/>
</dbReference>
<evidence type="ECO:0000256" key="3">
    <source>
        <dbReference type="ARBA" id="ARBA00012217"/>
    </source>
</evidence>
<protein>
    <recommendedName>
        <fullName evidence="4 11">Phosphoribosylaminoimidazole-succinocarboxamide synthase</fullName>
        <ecNumber evidence="3 11">6.3.2.6</ecNumber>
    </recommendedName>
    <alternativeName>
        <fullName evidence="9 11">SAICAR synthetase</fullName>
    </alternativeName>
</protein>
<dbReference type="NCBIfam" id="TIGR00081">
    <property type="entry name" value="purC"/>
    <property type="match status" value="1"/>
</dbReference>
<dbReference type="InterPro" id="IPR001636">
    <property type="entry name" value="SAICAR_synth"/>
</dbReference>
<organism evidence="13 14">
    <name type="scientific">Anoxybacter fermentans</name>
    <dbReference type="NCBI Taxonomy" id="1323375"/>
    <lineage>
        <taxon>Bacteria</taxon>
        <taxon>Bacillati</taxon>
        <taxon>Bacillota</taxon>
        <taxon>Clostridia</taxon>
        <taxon>Halanaerobiales</taxon>
        <taxon>Anoxybacter</taxon>
    </lineage>
</organism>
<gene>
    <name evidence="11" type="primary">purC</name>
    <name evidence="13" type="ORF">BBF96_13005</name>
</gene>
<dbReference type="InterPro" id="IPR050089">
    <property type="entry name" value="SAICAR_synthetase"/>
</dbReference>
<dbReference type="GO" id="GO:0004639">
    <property type="term" value="F:phosphoribosylaminoimidazolesuccinocarboxamide synthase activity"/>
    <property type="evidence" value="ECO:0007669"/>
    <property type="project" value="UniProtKB-UniRule"/>
</dbReference>
<evidence type="ECO:0000256" key="5">
    <source>
        <dbReference type="ARBA" id="ARBA00022598"/>
    </source>
</evidence>
<evidence type="ECO:0000256" key="4">
    <source>
        <dbReference type="ARBA" id="ARBA00016460"/>
    </source>
</evidence>
<dbReference type="PROSITE" id="PS01057">
    <property type="entry name" value="SAICAR_SYNTHETASE_1"/>
    <property type="match status" value="1"/>
</dbReference>
<dbReference type="CDD" id="cd01415">
    <property type="entry name" value="SAICAR_synt_PurC"/>
    <property type="match status" value="1"/>
</dbReference>
<dbReference type="InterPro" id="IPR018236">
    <property type="entry name" value="SAICAR_synthetase_CS"/>
</dbReference>
<comment type="pathway">
    <text evidence="1 11">Purine metabolism; IMP biosynthesis via de novo pathway; 5-amino-1-(5-phospho-D-ribosyl)imidazole-4-carboxamide from 5-amino-1-(5-phospho-D-ribosyl)imidazole-4-carboxylate: step 1/2.</text>
</comment>
<evidence type="ECO:0000256" key="10">
    <source>
        <dbReference type="ARBA" id="ARBA00048475"/>
    </source>
</evidence>
<dbReference type="InterPro" id="IPR033934">
    <property type="entry name" value="SAICAR_synt_PurC"/>
</dbReference>
<dbReference type="RefSeq" id="WP_127018270.1">
    <property type="nucleotide sequence ID" value="NZ_CP016379.1"/>
</dbReference>
<evidence type="ECO:0000256" key="8">
    <source>
        <dbReference type="ARBA" id="ARBA00022840"/>
    </source>
</evidence>
<dbReference type="EC" id="6.3.2.6" evidence="3 11"/>
<feature type="domain" description="SAICAR synthetase/ADE2 N-terminal" evidence="12">
    <location>
        <begin position="7"/>
        <end position="232"/>
    </location>
</feature>
<dbReference type="AlphaFoldDB" id="A0A3S9T348"/>
<dbReference type="InterPro" id="IPR028923">
    <property type="entry name" value="SAICAR_synt/ADE2_N"/>
</dbReference>
<evidence type="ECO:0000313" key="13">
    <source>
        <dbReference type="EMBL" id="AZR74931.1"/>
    </source>
</evidence>
<dbReference type="EMBL" id="CP016379">
    <property type="protein sequence ID" value="AZR74931.1"/>
    <property type="molecule type" value="Genomic_DNA"/>
</dbReference>
<comment type="similarity">
    <text evidence="2 11">Belongs to the SAICAR synthetase family.</text>
</comment>
<dbReference type="Gene3D" id="3.30.200.20">
    <property type="entry name" value="Phosphorylase Kinase, domain 1"/>
    <property type="match status" value="1"/>
</dbReference>
<sequence length="235" mass="26955">MQKLELRYEGKAKKIFATDKPGILWVEFKDDATAFNGQKKGTIDNKGRYNNLISATIFKMLSDLGVENHFVELISDTEMLVKGVEIIPVELVVRNITAGSLCRRLGIKEGIRLETPLVEFYYKNDELGDPLITEDHIRVLNIAAPEEVVYLREEALKINSILIEYFRKLGIDLVDYKLEFGKTPEGKILLADEISPDTCRLWDKSTGDKLDKDRFRLDMGKVEEAYQEILRRVRG</sequence>
<dbReference type="GO" id="GO:0005524">
    <property type="term" value="F:ATP binding"/>
    <property type="evidence" value="ECO:0007669"/>
    <property type="project" value="UniProtKB-KW"/>
</dbReference>
<dbReference type="Gene3D" id="3.30.470.20">
    <property type="entry name" value="ATP-grasp fold, B domain"/>
    <property type="match status" value="1"/>
</dbReference>
<evidence type="ECO:0000256" key="7">
    <source>
        <dbReference type="ARBA" id="ARBA00022755"/>
    </source>
</evidence>
<dbReference type="HAMAP" id="MF_00137">
    <property type="entry name" value="SAICAR_synth"/>
    <property type="match status" value="1"/>
</dbReference>
<keyword evidence="8 11" id="KW-0067">ATP-binding</keyword>
<dbReference type="Pfam" id="PF01259">
    <property type="entry name" value="SAICAR_synt"/>
    <property type="match status" value="1"/>
</dbReference>
<evidence type="ECO:0000256" key="9">
    <source>
        <dbReference type="ARBA" id="ARBA00030409"/>
    </source>
</evidence>